<proteinExistence type="predicted"/>
<protein>
    <submittedName>
        <fullName evidence="2">PilZ domain-containing protein</fullName>
    </submittedName>
</protein>
<gene>
    <name evidence="2" type="ORF">Q5H94_12945</name>
</gene>
<reference evidence="2" key="1">
    <citation type="submission" date="2023-07" db="EMBL/GenBank/DDBJ databases">
        <authorList>
            <person name="Kim M.K."/>
        </authorList>
    </citation>
    <scope>NUCLEOTIDE SEQUENCE</scope>
    <source>
        <strain evidence="2">CA1-15</strain>
    </source>
</reference>
<comment type="caution">
    <text evidence="2">The sequence shown here is derived from an EMBL/GenBank/DDBJ whole genome shotgun (WGS) entry which is preliminary data.</text>
</comment>
<evidence type="ECO:0000313" key="2">
    <source>
        <dbReference type="EMBL" id="MDO7843235.1"/>
    </source>
</evidence>
<keyword evidence="3" id="KW-1185">Reference proteome</keyword>
<dbReference type="Proteomes" id="UP001176468">
    <property type="component" value="Unassembled WGS sequence"/>
</dbReference>
<name>A0ABT9A076_9SPHN</name>
<evidence type="ECO:0000259" key="1">
    <source>
        <dbReference type="Pfam" id="PF07238"/>
    </source>
</evidence>
<evidence type="ECO:0000313" key="3">
    <source>
        <dbReference type="Proteomes" id="UP001176468"/>
    </source>
</evidence>
<dbReference type="Pfam" id="PF07238">
    <property type="entry name" value="PilZ"/>
    <property type="match status" value="1"/>
</dbReference>
<dbReference type="InterPro" id="IPR009875">
    <property type="entry name" value="PilZ_domain"/>
</dbReference>
<dbReference type="RefSeq" id="WP_304561688.1">
    <property type="nucleotide sequence ID" value="NZ_JAUQSZ010000008.1"/>
</dbReference>
<sequence length="101" mass="11055">MSDPEAPEGRAANRVGVTIRAQVRAGTNKMTIDVTDLSRTGFQIETVHRLAPDSKVYLVIPGLSGLEATVKWNRKDLYGCAFVAPLHEAIFDSLVKLSDTR</sequence>
<accession>A0ABT9A076</accession>
<organism evidence="2 3">
    <name type="scientific">Sphingomonas immobilis</name>
    <dbReference type="NCBI Taxonomy" id="3063997"/>
    <lineage>
        <taxon>Bacteria</taxon>
        <taxon>Pseudomonadati</taxon>
        <taxon>Pseudomonadota</taxon>
        <taxon>Alphaproteobacteria</taxon>
        <taxon>Sphingomonadales</taxon>
        <taxon>Sphingomonadaceae</taxon>
        <taxon>Sphingomonas</taxon>
    </lineage>
</organism>
<dbReference type="SUPFAM" id="SSF141371">
    <property type="entry name" value="PilZ domain-like"/>
    <property type="match status" value="1"/>
</dbReference>
<dbReference type="EMBL" id="JAUQSZ010000008">
    <property type="protein sequence ID" value="MDO7843235.1"/>
    <property type="molecule type" value="Genomic_DNA"/>
</dbReference>
<feature type="domain" description="PilZ" evidence="1">
    <location>
        <begin position="10"/>
        <end position="90"/>
    </location>
</feature>